<proteinExistence type="predicted"/>
<name>A0A2T6APC3_9RHOB</name>
<keyword evidence="2" id="KW-0472">Membrane</keyword>
<dbReference type="AlphaFoldDB" id="A0A2T6APC3"/>
<keyword evidence="2" id="KW-0812">Transmembrane</keyword>
<keyword evidence="4" id="KW-1185">Reference proteome</keyword>
<evidence type="ECO:0000256" key="1">
    <source>
        <dbReference type="SAM" id="MobiDB-lite"/>
    </source>
</evidence>
<reference evidence="3 4" key="1">
    <citation type="submission" date="2018-04" db="EMBL/GenBank/DDBJ databases">
        <title>Genomic Encyclopedia of Archaeal and Bacterial Type Strains, Phase II (KMG-II): from individual species to whole genera.</title>
        <authorList>
            <person name="Goeker M."/>
        </authorList>
    </citation>
    <scope>NUCLEOTIDE SEQUENCE [LARGE SCALE GENOMIC DNA]</scope>
    <source>
        <strain evidence="3 4">DSM 29329</strain>
    </source>
</reference>
<feature type="transmembrane region" description="Helical" evidence="2">
    <location>
        <begin position="7"/>
        <end position="27"/>
    </location>
</feature>
<dbReference type="EMBL" id="QBKN01000020">
    <property type="protein sequence ID" value="PTX45671.1"/>
    <property type="molecule type" value="Genomic_DNA"/>
</dbReference>
<evidence type="ECO:0000256" key="2">
    <source>
        <dbReference type="SAM" id="Phobius"/>
    </source>
</evidence>
<accession>A0A2T6APC3</accession>
<evidence type="ECO:0000313" key="3">
    <source>
        <dbReference type="EMBL" id="PTX45671.1"/>
    </source>
</evidence>
<protein>
    <submittedName>
        <fullName evidence="3">Uncharacterized protein</fullName>
    </submittedName>
</protein>
<feature type="region of interest" description="Disordered" evidence="1">
    <location>
        <begin position="61"/>
        <end position="84"/>
    </location>
</feature>
<dbReference type="OrthoDB" id="7870164at2"/>
<comment type="caution">
    <text evidence="3">The sequence shown here is derived from an EMBL/GenBank/DDBJ whole genome shotgun (WGS) entry which is preliminary data.</text>
</comment>
<keyword evidence="2" id="KW-1133">Transmembrane helix</keyword>
<gene>
    <name evidence="3" type="ORF">C8N44_12025</name>
</gene>
<dbReference type="RefSeq" id="WP_107977624.1">
    <property type="nucleotide sequence ID" value="NZ_BMEZ01000008.1"/>
</dbReference>
<feature type="compositionally biased region" description="Basic and acidic residues" evidence="1">
    <location>
        <begin position="61"/>
        <end position="71"/>
    </location>
</feature>
<evidence type="ECO:0000313" key="4">
    <source>
        <dbReference type="Proteomes" id="UP000244069"/>
    </source>
</evidence>
<feature type="transmembrane region" description="Helical" evidence="2">
    <location>
        <begin position="33"/>
        <end position="53"/>
    </location>
</feature>
<dbReference type="Proteomes" id="UP000244069">
    <property type="component" value="Unassembled WGS sequence"/>
</dbReference>
<organism evidence="3 4">
    <name type="scientific">Allosediminivita pacifica</name>
    <dbReference type="NCBI Taxonomy" id="1267769"/>
    <lineage>
        <taxon>Bacteria</taxon>
        <taxon>Pseudomonadati</taxon>
        <taxon>Pseudomonadota</taxon>
        <taxon>Alphaproteobacteria</taxon>
        <taxon>Rhodobacterales</taxon>
        <taxon>Paracoccaceae</taxon>
        <taxon>Allosediminivita</taxon>
    </lineage>
</organism>
<sequence>MDRLALYLSMISGGSIAGALVIVFFSLGWYTWWAIAMAAVIGIATAWPSAYIVSRRIKKNDPEWHPDHKPGDFGTIPPRNAPEV</sequence>